<name>A0A5C6Q4B7_9GAMM</name>
<gene>
    <name evidence="1" type="ORF">ESZ26_03370</name>
    <name evidence="2" type="ORF">ESZ27_16430</name>
</gene>
<dbReference type="OrthoDB" id="6329128at2"/>
<dbReference type="EMBL" id="VOLQ01000042">
    <property type="protein sequence ID" value="TWX63507.1"/>
    <property type="molecule type" value="Genomic_DNA"/>
</dbReference>
<reference evidence="2 4" key="1">
    <citation type="submission" date="2019-07" db="EMBL/GenBank/DDBJ databases">
        <title>Genomes of sea-ice associated Colwellia species.</title>
        <authorList>
            <person name="Bowman J.P."/>
        </authorList>
    </citation>
    <scope>NUCLEOTIDE SEQUENCE [LARGE SCALE GENOMIC DNA]</scope>
    <source>
        <strain evidence="1 3">ACAM 607</strain>
        <strain evidence="2 4">IC036</strain>
    </source>
</reference>
<dbReference type="EMBL" id="VOLR01000004">
    <property type="protein sequence ID" value="TWX62031.1"/>
    <property type="molecule type" value="Genomic_DNA"/>
</dbReference>
<evidence type="ECO:0000313" key="4">
    <source>
        <dbReference type="Proteomes" id="UP000321917"/>
    </source>
</evidence>
<evidence type="ECO:0000313" key="1">
    <source>
        <dbReference type="EMBL" id="TWX62031.1"/>
    </source>
</evidence>
<comment type="caution">
    <text evidence="2">The sequence shown here is derived from an EMBL/GenBank/DDBJ whole genome shotgun (WGS) entry which is preliminary data.</text>
</comment>
<dbReference type="PROSITE" id="PS51257">
    <property type="entry name" value="PROKAR_LIPOPROTEIN"/>
    <property type="match status" value="1"/>
</dbReference>
<dbReference type="AlphaFoldDB" id="A0A5C6Q4B7"/>
<dbReference type="RefSeq" id="WP_146798052.1">
    <property type="nucleotide sequence ID" value="NZ_VOLP01000005.1"/>
</dbReference>
<dbReference type="Proteomes" id="UP000321917">
    <property type="component" value="Unassembled WGS sequence"/>
</dbReference>
<organism evidence="2 4">
    <name type="scientific">Colwellia hornerae</name>
    <dbReference type="NCBI Taxonomy" id="89402"/>
    <lineage>
        <taxon>Bacteria</taxon>
        <taxon>Pseudomonadati</taxon>
        <taxon>Pseudomonadota</taxon>
        <taxon>Gammaproteobacteria</taxon>
        <taxon>Alteromonadales</taxon>
        <taxon>Colwelliaceae</taxon>
        <taxon>Colwellia</taxon>
    </lineage>
</organism>
<accession>A0A5C6Q4B7</accession>
<evidence type="ECO:0000313" key="3">
    <source>
        <dbReference type="Proteomes" id="UP000321525"/>
    </source>
</evidence>
<proteinExistence type="predicted"/>
<evidence type="ECO:0000313" key="2">
    <source>
        <dbReference type="EMBL" id="TWX63507.1"/>
    </source>
</evidence>
<protein>
    <submittedName>
        <fullName evidence="2">Uncharacterized protein</fullName>
    </submittedName>
</protein>
<dbReference type="Proteomes" id="UP000321525">
    <property type="component" value="Unassembled WGS sequence"/>
</dbReference>
<sequence length="664" mass="72424">MKYVNLVIISVSLCLLTACLEVENDNKNEDIAQAIQTQNEILSSTNSSNNSGSPVASVTLTGIVVNALDGQAVSTTNITIIAADVVLVDSLNFVGGEFKLENIPANSDIELIIESSNDQFLSRAFFINTGHSSAVNTANDFGQFEVSAAKDMQITVINKTSGLPLAGLAFSASSHYGSSSRANKYQHHSTYNEANGIYHITIPKYLNTMVRASLDINKDGEIDYNPELYNNRNSNDLYFLSSNADESLTLYVEEEMPLTEIEFRITMIDASANIILGAEFFSTDSEGEETTSSFDTTTEQYVISANFGDYSRVEIPSFMANDISYQSASIELNKNDDDSLRVNISGALENCCYNIANTQIVELAVMPRVVNNVSSSLEVVIAANEVNYTDKSFSIFYSQAITPLASSLSLINTSGFTVIKGNDALNDVILPGTTLVSGMVDIPVSFETSLNETKLTITPVNPLSKGQDYQYNVNTLVVKSTEQSVDVNGDSLSFYIENNNDDFDINDVRLDNNNFTTNGQAITASNSAGDSSAPSDYDRSVYFYLPSSIETLQSFSMRLYSVTSDGVSYNAVRNYTLVRNGNPYNVSPLGLVKLAENETLINERLQTSIETGTAQLDSQKVYRASTSIYESDDLDNSENSLTFEYVYETKAGDVVTGTINIPVQ</sequence>
<keyword evidence="3" id="KW-1185">Reference proteome</keyword>